<comment type="caution">
    <text evidence="2">The sequence shown here is derived from an EMBL/GenBank/DDBJ whole genome shotgun (WGS) entry which is preliminary data.</text>
</comment>
<dbReference type="RefSeq" id="WP_231439990.1">
    <property type="nucleotide sequence ID" value="NZ_JAJOMB010000003.1"/>
</dbReference>
<accession>A0A9X1NBK0</accession>
<keyword evidence="1" id="KW-1133">Transmembrane helix</keyword>
<evidence type="ECO:0000313" key="2">
    <source>
        <dbReference type="EMBL" id="MCD5310814.1"/>
    </source>
</evidence>
<keyword evidence="3" id="KW-1185">Reference proteome</keyword>
<protein>
    <submittedName>
        <fullName evidence="2">Uncharacterized protein</fullName>
    </submittedName>
</protein>
<keyword evidence="1" id="KW-0812">Transmembrane</keyword>
<reference evidence="2" key="1">
    <citation type="submission" date="2021-11" db="EMBL/GenBank/DDBJ databases">
        <title>Streptomyces corallinus and Kineosporia corallina sp. nov., two new coral-derived marine actinobacteria.</title>
        <authorList>
            <person name="Buangrab K."/>
            <person name="Sutthacheep M."/>
            <person name="Yeemin T."/>
            <person name="Harunari E."/>
            <person name="Igarashi Y."/>
            <person name="Sripreechasak P."/>
            <person name="Kanchanasin P."/>
            <person name="Tanasupawat S."/>
            <person name="Phongsopitanun W."/>
        </authorList>
    </citation>
    <scope>NUCLEOTIDE SEQUENCE</scope>
    <source>
        <strain evidence="2">JCM 31032</strain>
    </source>
</reference>
<feature type="transmembrane region" description="Helical" evidence="1">
    <location>
        <begin position="35"/>
        <end position="52"/>
    </location>
</feature>
<dbReference type="EMBL" id="JAJOMB010000003">
    <property type="protein sequence ID" value="MCD5310814.1"/>
    <property type="molecule type" value="Genomic_DNA"/>
</dbReference>
<evidence type="ECO:0000313" key="3">
    <source>
        <dbReference type="Proteomes" id="UP001138997"/>
    </source>
</evidence>
<feature type="transmembrane region" description="Helical" evidence="1">
    <location>
        <begin position="12"/>
        <end position="29"/>
    </location>
</feature>
<gene>
    <name evidence="2" type="ORF">LR394_07905</name>
</gene>
<evidence type="ECO:0000256" key="1">
    <source>
        <dbReference type="SAM" id="Phobius"/>
    </source>
</evidence>
<proteinExistence type="predicted"/>
<sequence length="54" mass="5740">MERSRIDLVQAAVLFASIVLVALTLIGVAKYDNSPLTVALPTAAGIFAILNIRE</sequence>
<organism evidence="2 3">
    <name type="scientific">Kineosporia babensis</name>
    <dbReference type="NCBI Taxonomy" id="499548"/>
    <lineage>
        <taxon>Bacteria</taxon>
        <taxon>Bacillati</taxon>
        <taxon>Actinomycetota</taxon>
        <taxon>Actinomycetes</taxon>
        <taxon>Kineosporiales</taxon>
        <taxon>Kineosporiaceae</taxon>
        <taxon>Kineosporia</taxon>
    </lineage>
</organism>
<dbReference type="Proteomes" id="UP001138997">
    <property type="component" value="Unassembled WGS sequence"/>
</dbReference>
<keyword evidence="1" id="KW-0472">Membrane</keyword>
<dbReference type="AlphaFoldDB" id="A0A9X1NBK0"/>
<name>A0A9X1NBK0_9ACTN</name>